<comment type="subcellular location">
    <subcellularLocation>
        <location evidence="1">Secreted</location>
    </subcellularLocation>
</comment>
<evidence type="ECO:0000256" key="6">
    <source>
        <dbReference type="RuleBase" id="RU004262"/>
    </source>
</evidence>
<sequence>MYISNSTGGLMLQTMLYLANQTSRAAVNTLVDLPPAQKSDGNEVKCYGVYGCFPLNGPWTTETRQINVHPQKPSQIEPHYTLYTKRSMDKPKFIDLNDPEAVAQMGINPAGKIFLVSHGYLENGNIEWMKELAKTLLQSEDEGNAAVILIDWGGGSNPPYVQAVANIRLVGAITAHVIHMLYEELQLPHLRNVHIIGHSLGAHLAGYAGYHLQQDFGLKLGRITGLDPAAPLFSETEHIVRLDRTDAEFVDAIHTDANPFMKGGLGIYQRVGHVDFYPNGGSDNPGCDVRLQDYMRSRKSSVFSSMQEFLSCNHIRSYQYFTESIENKCPFMGITCESYEAFKEGLCSRCDENGLLCMRMGMHSYTDYKELQAVGELRANDKPPVLYLTTADKKPFCRIHYKITVRVSGHDESTMHGGEIGTISVRLHSKTRSKKLTDHIRFSEKAMYFEPGFEYSALVTGKGVPDPASYASVYWEYQTNFLNPLTWRILSAPRIFLDYIMIESLEYPDMQLKLCPLNENAVISGTENILQEKYCK</sequence>
<reference evidence="8" key="1">
    <citation type="journal article" date="2014" name="BMC Genomics">
        <title>Characterizing the developmental transcriptome of the oriental fruit fly, Bactrocera dorsalis (Diptera: Tephritidae) through comparative genomic analysis with Drosophila melanogaster utilizing modENCODE datasets.</title>
        <authorList>
            <person name="Geib S.M."/>
            <person name="Calla B."/>
            <person name="Hall B."/>
            <person name="Hou S."/>
            <person name="Manoukis N.C."/>
        </authorList>
    </citation>
    <scope>NUCLEOTIDE SEQUENCE</scope>
    <source>
        <strain evidence="8">Punador</strain>
    </source>
</reference>
<dbReference type="EMBL" id="GAKP01017015">
    <property type="protein sequence ID" value="JAC41937.1"/>
    <property type="molecule type" value="Transcribed_RNA"/>
</dbReference>
<accession>A0A034VII1</accession>
<evidence type="ECO:0000256" key="5">
    <source>
        <dbReference type="PIRSR" id="PIRSR000865-2"/>
    </source>
</evidence>
<dbReference type="GO" id="GO:0046872">
    <property type="term" value="F:metal ion binding"/>
    <property type="evidence" value="ECO:0007669"/>
    <property type="project" value="UniProtKB-KW"/>
</dbReference>
<dbReference type="SUPFAM" id="SSF53474">
    <property type="entry name" value="alpha/beta-Hydrolases"/>
    <property type="match status" value="1"/>
</dbReference>
<feature type="active site" description="Nucleophile" evidence="4">
    <location>
        <position position="199"/>
    </location>
</feature>
<evidence type="ECO:0000313" key="8">
    <source>
        <dbReference type="EMBL" id="JAC41937.1"/>
    </source>
</evidence>
<evidence type="ECO:0000259" key="7">
    <source>
        <dbReference type="Pfam" id="PF00151"/>
    </source>
</evidence>
<dbReference type="Gene3D" id="3.40.50.1820">
    <property type="entry name" value="alpha/beta hydrolase"/>
    <property type="match status" value="1"/>
</dbReference>
<feature type="active site" description="Charge relay system" evidence="4">
    <location>
        <position position="314"/>
    </location>
</feature>
<proteinExistence type="inferred from homology"/>
<feature type="binding site" evidence="5">
    <location>
        <position position="243"/>
    </location>
    <ligand>
        <name>Ca(2+)</name>
        <dbReference type="ChEBI" id="CHEBI:29108"/>
    </ligand>
</feature>
<dbReference type="InterPro" id="IPR000734">
    <property type="entry name" value="TAG_lipase"/>
</dbReference>
<dbReference type="GO" id="GO:0052689">
    <property type="term" value="F:carboxylic ester hydrolase activity"/>
    <property type="evidence" value="ECO:0007669"/>
    <property type="project" value="InterPro"/>
</dbReference>
<dbReference type="PANTHER" id="PTHR11610:SF185">
    <property type="entry name" value="LD47264P"/>
    <property type="match status" value="1"/>
</dbReference>
<dbReference type="CDD" id="cd00707">
    <property type="entry name" value="Pancreat_lipase_like"/>
    <property type="match status" value="1"/>
</dbReference>
<keyword evidence="5" id="KW-0106">Calcium</keyword>
<dbReference type="AlphaFoldDB" id="A0A034VII1"/>
<evidence type="ECO:0000256" key="2">
    <source>
        <dbReference type="ARBA" id="ARBA00010701"/>
    </source>
</evidence>
<dbReference type="EMBL" id="GAKP01017014">
    <property type="protein sequence ID" value="JAC41938.1"/>
    <property type="molecule type" value="Transcribed_RNA"/>
</dbReference>
<name>A0A034VII1_BACDO</name>
<comment type="similarity">
    <text evidence="2 6">Belongs to the AB hydrolase superfamily. Lipase family.</text>
</comment>
<feature type="binding site" evidence="5">
    <location>
        <position position="246"/>
    </location>
    <ligand>
        <name>Ca(2+)</name>
        <dbReference type="ChEBI" id="CHEBI:29108"/>
    </ligand>
</feature>
<feature type="active site" description="Charge relay system" evidence="4">
    <location>
        <position position="227"/>
    </location>
</feature>
<keyword evidence="3" id="KW-0964">Secreted</keyword>
<dbReference type="PIRSF" id="PIRSF000865">
    <property type="entry name" value="Lipoprotein_lipase_LIPH"/>
    <property type="match status" value="1"/>
</dbReference>
<keyword evidence="5" id="KW-0479">Metal-binding</keyword>
<dbReference type="PANTHER" id="PTHR11610">
    <property type="entry name" value="LIPASE"/>
    <property type="match status" value="1"/>
</dbReference>
<dbReference type="FunFam" id="3.40.50.1820:FF:000369">
    <property type="entry name" value="LD47264p"/>
    <property type="match status" value="1"/>
</dbReference>
<protein>
    <submittedName>
        <fullName evidence="8">Pancreatic lipase-related protein 2</fullName>
    </submittedName>
</protein>
<dbReference type="GO" id="GO:0016042">
    <property type="term" value="P:lipid catabolic process"/>
    <property type="evidence" value="ECO:0007669"/>
    <property type="project" value="TreeGrafter"/>
</dbReference>
<dbReference type="OrthoDB" id="199913at2759"/>
<dbReference type="InterPro" id="IPR013818">
    <property type="entry name" value="Lipase"/>
</dbReference>
<dbReference type="Pfam" id="PF00151">
    <property type="entry name" value="Lipase"/>
    <property type="match status" value="1"/>
</dbReference>
<dbReference type="InterPro" id="IPR029058">
    <property type="entry name" value="AB_hydrolase_fold"/>
</dbReference>
<feature type="domain" description="Lipase" evidence="7">
    <location>
        <begin position="46"/>
        <end position="396"/>
    </location>
</feature>
<evidence type="ECO:0000256" key="4">
    <source>
        <dbReference type="PIRSR" id="PIRSR000865-1"/>
    </source>
</evidence>
<dbReference type="InterPro" id="IPR033906">
    <property type="entry name" value="Lipase_N"/>
</dbReference>
<dbReference type="PRINTS" id="PR00821">
    <property type="entry name" value="TAGLIPASE"/>
</dbReference>
<feature type="binding site" evidence="5">
    <location>
        <position position="241"/>
    </location>
    <ligand>
        <name>Ca(2+)</name>
        <dbReference type="ChEBI" id="CHEBI:29108"/>
    </ligand>
</feature>
<evidence type="ECO:0000256" key="1">
    <source>
        <dbReference type="ARBA" id="ARBA00004613"/>
    </source>
</evidence>
<evidence type="ECO:0000256" key="3">
    <source>
        <dbReference type="ARBA" id="ARBA00022525"/>
    </source>
</evidence>
<dbReference type="InterPro" id="IPR016272">
    <property type="entry name" value="Lipase_LIPH"/>
</dbReference>
<gene>
    <name evidence="8" type="primary">LIPR2</name>
</gene>
<dbReference type="GO" id="GO:0016298">
    <property type="term" value="F:lipase activity"/>
    <property type="evidence" value="ECO:0007669"/>
    <property type="project" value="InterPro"/>
</dbReference>
<organism evidence="8">
    <name type="scientific">Bactrocera dorsalis</name>
    <name type="common">Oriental fruit fly</name>
    <name type="synonym">Dacus dorsalis</name>
    <dbReference type="NCBI Taxonomy" id="27457"/>
    <lineage>
        <taxon>Eukaryota</taxon>
        <taxon>Metazoa</taxon>
        <taxon>Ecdysozoa</taxon>
        <taxon>Arthropoda</taxon>
        <taxon>Hexapoda</taxon>
        <taxon>Insecta</taxon>
        <taxon>Pterygota</taxon>
        <taxon>Neoptera</taxon>
        <taxon>Endopterygota</taxon>
        <taxon>Diptera</taxon>
        <taxon>Brachycera</taxon>
        <taxon>Muscomorpha</taxon>
        <taxon>Tephritoidea</taxon>
        <taxon>Tephritidae</taxon>
        <taxon>Bactrocera</taxon>
        <taxon>Bactrocera</taxon>
    </lineage>
</organism>
<dbReference type="GO" id="GO:0005615">
    <property type="term" value="C:extracellular space"/>
    <property type="evidence" value="ECO:0007669"/>
    <property type="project" value="TreeGrafter"/>
</dbReference>